<feature type="region of interest" description="Disordered" evidence="1">
    <location>
        <begin position="1"/>
        <end position="21"/>
    </location>
</feature>
<dbReference type="Proteomes" id="UP001050691">
    <property type="component" value="Unassembled WGS sequence"/>
</dbReference>
<evidence type="ECO:0000256" key="1">
    <source>
        <dbReference type="SAM" id="MobiDB-lite"/>
    </source>
</evidence>
<organism evidence="2 3">
    <name type="scientific">Clathrus columnatus</name>
    <dbReference type="NCBI Taxonomy" id="1419009"/>
    <lineage>
        <taxon>Eukaryota</taxon>
        <taxon>Fungi</taxon>
        <taxon>Dikarya</taxon>
        <taxon>Basidiomycota</taxon>
        <taxon>Agaricomycotina</taxon>
        <taxon>Agaricomycetes</taxon>
        <taxon>Phallomycetidae</taxon>
        <taxon>Phallales</taxon>
        <taxon>Clathraceae</taxon>
        <taxon>Clathrus</taxon>
    </lineage>
</organism>
<comment type="caution">
    <text evidence="2">The sequence shown here is derived from an EMBL/GenBank/DDBJ whole genome shotgun (WGS) entry which is preliminary data.</text>
</comment>
<dbReference type="AlphaFoldDB" id="A0AAV5A195"/>
<sequence length="223" mass="24383">MEKLAIHRQNGIPDPDARPAASDFTTHVYPFNDMPLLQSHVHPRFVILEAGRKLAINIDLLPDLSNTYPDLRRIAQIYTAWTRVPPSGAKDDETYGGPSGGKGNGGGGGGGDDADTDGGRRLRNGKKRPYPDMGGRGSPTPGSKHVKYTNLGEPSGNKHTTHGDGEPGSRKRRNSICLSEKTLIEHERTFGNTNKKKCLSETVQVWRREVLVEQAPPPQFLAE</sequence>
<name>A0AAV5A195_9AGAM</name>
<accession>A0AAV5A195</accession>
<keyword evidence="3" id="KW-1185">Reference proteome</keyword>
<feature type="region of interest" description="Disordered" evidence="1">
    <location>
        <begin position="84"/>
        <end position="175"/>
    </location>
</feature>
<reference evidence="2" key="1">
    <citation type="submission" date="2021-10" db="EMBL/GenBank/DDBJ databases">
        <title>De novo Genome Assembly of Clathrus columnatus (Basidiomycota, Fungi) Using Illumina and Nanopore Sequence Data.</title>
        <authorList>
            <person name="Ogiso-Tanaka E."/>
            <person name="Itagaki H."/>
            <person name="Hosoya T."/>
            <person name="Hosaka K."/>
        </authorList>
    </citation>
    <scope>NUCLEOTIDE SEQUENCE</scope>
    <source>
        <strain evidence="2">MO-923</strain>
    </source>
</reference>
<gene>
    <name evidence="2" type="ORF">Clacol_000681</name>
</gene>
<proteinExistence type="predicted"/>
<evidence type="ECO:0000313" key="2">
    <source>
        <dbReference type="EMBL" id="GJJ06489.1"/>
    </source>
</evidence>
<protein>
    <submittedName>
        <fullName evidence="2">Uncharacterized protein</fullName>
    </submittedName>
</protein>
<feature type="compositionally biased region" description="Gly residues" evidence="1">
    <location>
        <begin position="97"/>
        <end position="111"/>
    </location>
</feature>
<dbReference type="EMBL" id="BPWL01000001">
    <property type="protein sequence ID" value="GJJ06489.1"/>
    <property type="molecule type" value="Genomic_DNA"/>
</dbReference>
<evidence type="ECO:0000313" key="3">
    <source>
        <dbReference type="Proteomes" id="UP001050691"/>
    </source>
</evidence>